<protein>
    <submittedName>
        <fullName evidence="2">Uncharacterized protein</fullName>
    </submittedName>
</protein>
<proteinExistence type="predicted"/>
<dbReference type="EMBL" id="FOYD01000001">
    <property type="protein sequence ID" value="SFQ57773.1"/>
    <property type="molecule type" value="Genomic_DNA"/>
</dbReference>
<dbReference type="OrthoDB" id="7437075at2"/>
<dbReference type="AlphaFoldDB" id="A0A1I5ZN54"/>
<reference evidence="2 3" key="1">
    <citation type="submission" date="2016-10" db="EMBL/GenBank/DDBJ databases">
        <authorList>
            <person name="de Groot N.N."/>
        </authorList>
    </citation>
    <scope>NUCLEOTIDE SEQUENCE [LARGE SCALE GENOMIC DNA]</scope>
    <source>
        <strain evidence="2 3">JCM 18415</strain>
    </source>
</reference>
<feature type="region of interest" description="Disordered" evidence="1">
    <location>
        <begin position="1"/>
        <end position="29"/>
    </location>
</feature>
<evidence type="ECO:0000313" key="3">
    <source>
        <dbReference type="Proteomes" id="UP000242815"/>
    </source>
</evidence>
<feature type="region of interest" description="Disordered" evidence="1">
    <location>
        <begin position="874"/>
        <end position="902"/>
    </location>
</feature>
<dbReference type="RefSeq" id="WP_143084122.1">
    <property type="nucleotide sequence ID" value="NZ_FOYD01000001.1"/>
</dbReference>
<dbReference type="Proteomes" id="UP000242815">
    <property type="component" value="Unassembled WGS sequence"/>
</dbReference>
<name>A0A1I5ZN54_9GAMM</name>
<evidence type="ECO:0000256" key="1">
    <source>
        <dbReference type="SAM" id="MobiDB-lite"/>
    </source>
</evidence>
<organism evidence="2 3">
    <name type="scientific">Halopseudomonas formosensis</name>
    <dbReference type="NCBI Taxonomy" id="1002526"/>
    <lineage>
        <taxon>Bacteria</taxon>
        <taxon>Pseudomonadati</taxon>
        <taxon>Pseudomonadota</taxon>
        <taxon>Gammaproteobacteria</taxon>
        <taxon>Pseudomonadales</taxon>
        <taxon>Pseudomonadaceae</taxon>
        <taxon>Halopseudomonas</taxon>
    </lineage>
</organism>
<evidence type="ECO:0000313" key="2">
    <source>
        <dbReference type="EMBL" id="SFQ57773.1"/>
    </source>
</evidence>
<gene>
    <name evidence="2" type="ORF">SAMN05216578_101152</name>
</gene>
<accession>A0A1I5ZN54</accession>
<sequence length="1116" mass="126667">MNSQKVSAGKVASKPVEQTPSPRELMRARHPDLFSDSVVESRPVLARPVFEHHLETLTARKEEYQFEHFCRLIAEKEICPNLRIQTGPTGGGDSKVDSENYPVAKEISERWWVGESAGGSERWAFAFSAKKKWKPKLQADVESVLSTNRDYKRIYFFTNQLVSDKVRASTEDALTKTAGIPIHIVDRNWLADRVYRHGHLGLAISALQIEGASDQGSLRLGPEDTRRSAELKELDAQISDPGRYEGARYQLVEDCVRAANLARALDRPRVEIEGRLAMADRIARELGIPSQLLRVAYQRAWTAHWWFEDFNEFLTHYDEVERHATGSADADDQERLLTLNQLLITLERRNLVPADRSRATERRQALVAHLQTLEADEARPNNALFARMLRTFVNLTDAMFAENPQLLLAVWADLKEIAEASKYLGQFPFDSLSRMVHEMSELFDTPEFDSLYELVVDVERQRVSDGEAGESFRSRGRQKLRNEKPYEAIRWLGRAEELFVKEEFRRQLVLTLLDSSYAYESAGLLWAARNKLIVAIECAFRIFQIEGEMPRIAHHCFRRLTWIEMQLGRIPQILQAIVWTRFCEGLLTSTGRGESQSEQETMLLQAVLGIHFLNVPFSRISALEPLPDALARLGLEMPRLAVLYALGHEKRVNEECFADAPKNPKDMLDFFERWQDQPASEDLPSEPSLSEGAHAMVRSIILGAEFVVDCPNDAVSISVAESLLGAMEAFMATSDENDVFPHAEKTVIRVRKVKEHAIGPSFVWLDNVAGVHAEIVTGESVDFQNKEALTKFSDFLCETTLTVVAHRFIIRDTEAWMKKIAEEERGLARAAMLGNVVAIGRNLFGGDAKVRLSDWVDENDKHYDCLRDQHWRPNRSVSKPDVSKEPIKLGSGPPPEELMDTSQRKHTQRKVFSPIDIPAWDKAGWGGTCYGWDGRQPPFMALMFKNLEAGKKIFTDWHARWGREDVEDALRITIVTGISKSNPHHYGVIVGPNIDQVTADMRNGDTFNMVSRINRMTPATPNNLTYFLKAFSTFDAFFLMPAQLPSGSQRAPEVEFKLALLKRHLHIRPAWQIGENDHDIVALDDDEDPFIPDDVVDAPVIKAIASRRARKNGRMR</sequence>